<gene>
    <name evidence="8" type="primary">rsmA</name>
    <name evidence="8" type="synonym">ksgA</name>
    <name evidence="11" type="ORF">HMPREF3187_00432</name>
</gene>
<evidence type="ECO:0000313" key="11">
    <source>
        <dbReference type="EMBL" id="KXB37716.1"/>
    </source>
</evidence>
<dbReference type="PROSITE" id="PS51689">
    <property type="entry name" value="SAM_RNA_A_N6_MT"/>
    <property type="match status" value="1"/>
</dbReference>
<evidence type="ECO:0000256" key="1">
    <source>
        <dbReference type="ARBA" id="ARBA00022490"/>
    </source>
</evidence>
<dbReference type="STRING" id="87541.AWM71_02100"/>
<comment type="function">
    <text evidence="8">Specifically dimethylates two adjacent adenosines (A1518 and A1519) in the loop of a conserved hairpin near the 3'-end of 16S rRNA in the 30S particle. May play a critical role in biogenesis of 30S subunits.</text>
</comment>
<dbReference type="AlphaFoldDB" id="A0A133Y3I7"/>
<dbReference type="PROSITE" id="PS01131">
    <property type="entry name" value="RRNA_A_DIMETH"/>
    <property type="match status" value="1"/>
</dbReference>
<dbReference type="InterPro" id="IPR023165">
    <property type="entry name" value="rRNA_Ade_diMease-like_C"/>
</dbReference>
<feature type="domain" description="Ribosomal RNA adenine methylase transferase N-terminal" evidence="10">
    <location>
        <begin position="42"/>
        <end position="218"/>
    </location>
</feature>
<keyword evidence="5 8" id="KW-0949">S-adenosyl-L-methionine</keyword>
<reference evidence="11 12" key="1">
    <citation type="submission" date="2016-01" db="EMBL/GenBank/DDBJ databases">
        <authorList>
            <person name="Oliw E.H."/>
        </authorList>
    </citation>
    <scope>NUCLEOTIDE SEQUENCE [LARGE SCALE GENOMIC DNA]</scope>
    <source>
        <strain evidence="11 12">KA00635</strain>
    </source>
</reference>
<comment type="caution">
    <text evidence="11">The sequence shown here is derived from an EMBL/GenBank/DDBJ whole genome shotgun (WGS) entry which is preliminary data.</text>
</comment>
<comment type="catalytic activity">
    <reaction evidence="8">
        <text>adenosine(1518)/adenosine(1519) in 16S rRNA + 4 S-adenosyl-L-methionine = N(6)-dimethyladenosine(1518)/N(6)-dimethyladenosine(1519) in 16S rRNA + 4 S-adenosyl-L-homocysteine + 4 H(+)</text>
        <dbReference type="Rhea" id="RHEA:19609"/>
        <dbReference type="Rhea" id="RHEA-COMP:10232"/>
        <dbReference type="Rhea" id="RHEA-COMP:10233"/>
        <dbReference type="ChEBI" id="CHEBI:15378"/>
        <dbReference type="ChEBI" id="CHEBI:57856"/>
        <dbReference type="ChEBI" id="CHEBI:59789"/>
        <dbReference type="ChEBI" id="CHEBI:74411"/>
        <dbReference type="ChEBI" id="CHEBI:74493"/>
        <dbReference type="EC" id="2.1.1.182"/>
    </reaction>
</comment>
<comment type="subcellular location">
    <subcellularLocation>
        <location evidence="8">Cytoplasm</location>
    </subcellularLocation>
</comment>
<dbReference type="InterPro" id="IPR011530">
    <property type="entry name" value="rRNA_adenine_dimethylase"/>
</dbReference>
<dbReference type="Pfam" id="PF00398">
    <property type="entry name" value="RrnaAD"/>
    <property type="match status" value="1"/>
</dbReference>
<dbReference type="FunFam" id="3.40.50.150:FF:000023">
    <property type="entry name" value="Ribosomal RNA small subunit methyltransferase A"/>
    <property type="match status" value="1"/>
</dbReference>
<organism evidence="11 12">
    <name type="scientific">Aerococcus christensenii</name>
    <dbReference type="NCBI Taxonomy" id="87541"/>
    <lineage>
        <taxon>Bacteria</taxon>
        <taxon>Bacillati</taxon>
        <taxon>Bacillota</taxon>
        <taxon>Bacilli</taxon>
        <taxon>Lactobacillales</taxon>
        <taxon>Aerococcaceae</taxon>
        <taxon>Aerococcus</taxon>
    </lineage>
</organism>
<keyword evidence="2 8" id="KW-0698">rRNA processing</keyword>
<keyword evidence="6 8" id="KW-0694">RNA-binding</keyword>
<feature type="binding site" evidence="8 9">
    <location>
        <position position="62"/>
    </location>
    <ligand>
        <name>S-adenosyl-L-methionine</name>
        <dbReference type="ChEBI" id="CHEBI:59789"/>
    </ligand>
</feature>
<evidence type="ECO:0000256" key="4">
    <source>
        <dbReference type="ARBA" id="ARBA00022679"/>
    </source>
</evidence>
<evidence type="ECO:0000256" key="9">
    <source>
        <dbReference type="PROSITE-ProRule" id="PRU01026"/>
    </source>
</evidence>
<dbReference type="InterPro" id="IPR029063">
    <property type="entry name" value="SAM-dependent_MTases_sf"/>
</dbReference>
<keyword evidence="4 8" id="KW-0808">Transferase</keyword>
<evidence type="ECO:0000259" key="10">
    <source>
        <dbReference type="SMART" id="SM00650"/>
    </source>
</evidence>
<dbReference type="SUPFAM" id="SSF53335">
    <property type="entry name" value="S-adenosyl-L-methionine-dependent methyltransferases"/>
    <property type="match status" value="1"/>
</dbReference>
<dbReference type="Gene3D" id="1.10.8.100">
    <property type="entry name" value="Ribosomal RNA adenine dimethylase-like, domain 2"/>
    <property type="match status" value="1"/>
</dbReference>
<dbReference type="Proteomes" id="UP000070422">
    <property type="component" value="Unassembled WGS sequence"/>
</dbReference>
<evidence type="ECO:0000256" key="8">
    <source>
        <dbReference type="HAMAP-Rule" id="MF_00607"/>
    </source>
</evidence>
<dbReference type="PATRIC" id="fig|87541.4.peg.436"/>
<dbReference type="EMBL" id="LSCQ01000020">
    <property type="protein sequence ID" value="KXB37716.1"/>
    <property type="molecule type" value="Genomic_DNA"/>
</dbReference>
<evidence type="ECO:0000256" key="7">
    <source>
        <dbReference type="ARBA" id="ARBA00049167"/>
    </source>
</evidence>
<dbReference type="InterPro" id="IPR001737">
    <property type="entry name" value="KsgA/Erm"/>
</dbReference>
<dbReference type="GO" id="GO:0005829">
    <property type="term" value="C:cytosol"/>
    <property type="evidence" value="ECO:0007669"/>
    <property type="project" value="TreeGrafter"/>
</dbReference>
<evidence type="ECO:0000256" key="3">
    <source>
        <dbReference type="ARBA" id="ARBA00022603"/>
    </source>
</evidence>
<dbReference type="GO" id="GO:0003723">
    <property type="term" value="F:RNA binding"/>
    <property type="evidence" value="ECO:0007669"/>
    <property type="project" value="UniProtKB-UniRule"/>
</dbReference>
<feature type="binding site" evidence="8 9">
    <location>
        <position position="37"/>
    </location>
    <ligand>
        <name>S-adenosyl-L-methionine</name>
        <dbReference type="ChEBI" id="CHEBI:59789"/>
    </ligand>
</feature>
<evidence type="ECO:0000256" key="6">
    <source>
        <dbReference type="ARBA" id="ARBA00022884"/>
    </source>
</evidence>
<dbReference type="NCBIfam" id="TIGR00755">
    <property type="entry name" value="ksgA"/>
    <property type="match status" value="1"/>
</dbReference>
<dbReference type="InterPro" id="IPR020598">
    <property type="entry name" value="rRNA_Ade_methylase_Trfase_N"/>
</dbReference>
<evidence type="ECO:0000313" key="12">
    <source>
        <dbReference type="Proteomes" id="UP000070422"/>
    </source>
</evidence>
<dbReference type="PANTHER" id="PTHR11727:SF7">
    <property type="entry name" value="DIMETHYLADENOSINE TRANSFERASE-RELATED"/>
    <property type="match status" value="1"/>
</dbReference>
<feature type="binding site" evidence="8 9">
    <location>
        <position position="133"/>
    </location>
    <ligand>
        <name>S-adenosyl-L-methionine</name>
        <dbReference type="ChEBI" id="CHEBI:59789"/>
    </ligand>
</feature>
<keyword evidence="1 8" id="KW-0963">Cytoplasm</keyword>
<accession>A0A133Y3I7</accession>
<dbReference type="SMART" id="SM00650">
    <property type="entry name" value="rADc"/>
    <property type="match status" value="1"/>
</dbReference>
<evidence type="ECO:0000256" key="5">
    <source>
        <dbReference type="ARBA" id="ARBA00022691"/>
    </source>
</evidence>
<comment type="similarity">
    <text evidence="8">Belongs to the class I-like SAM-binding methyltransferase superfamily. rRNA adenine N(6)-methyltransferase family. RsmA subfamily.</text>
</comment>
<name>A0A133Y3I7_9LACT</name>
<dbReference type="GO" id="GO:0052910">
    <property type="term" value="F:23S rRNA (adenine(2085)-N(6))-dimethyltransferase activity"/>
    <property type="evidence" value="ECO:0007669"/>
    <property type="project" value="UniProtKB-EC"/>
</dbReference>
<dbReference type="Gene3D" id="3.40.50.150">
    <property type="entry name" value="Vaccinia Virus protein VP39"/>
    <property type="match status" value="1"/>
</dbReference>
<dbReference type="CDD" id="cd02440">
    <property type="entry name" value="AdoMet_MTases"/>
    <property type="match status" value="1"/>
</dbReference>
<dbReference type="GO" id="GO:0052908">
    <property type="term" value="F:16S rRNA (adenine(1518)-N(6)/adenine(1519)-N(6))-dimethyltransferase activity"/>
    <property type="evidence" value="ECO:0007669"/>
    <property type="project" value="UniProtKB-EC"/>
</dbReference>
<keyword evidence="3 8" id="KW-0489">Methyltransferase</keyword>
<proteinExistence type="inferred from homology"/>
<evidence type="ECO:0000256" key="2">
    <source>
        <dbReference type="ARBA" id="ARBA00022552"/>
    </source>
</evidence>
<feature type="binding site" evidence="8 9">
    <location>
        <position position="83"/>
    </location>
    <ligand>
        <name>S-adenosyl-L-methionine</name>
        <dbReference type="ChEBI" id="CHEBI:59789"/>
    </ligand>
</feature>
<dbReference type="HAMAP" id="MF_00607">
    <property type="entry name" value="16SrRNA_methyltr_A"/>
    <property type="match status" value="1"/>
</dbReference>
<dbReference type="EC" id="2.1.1.182" evidence="8"/>
<feature type="binding site" evidence="8 9">
    <location>
        <position position="35"/>
    </location>
    <ligand>
        <name>S-adenosyl-L-methionine</name>
        <dbReference type="ChEBI" id="CHEBI:59789"/>
    </ligand>
</feature>
<dbReference type="InterPro" id="IPR020596">
    <property type="entry name" value="rRNA_Ade_Mease_Trfase_CS"/>
</dbReference>
<sequence length="305" mass="35003">MKGVLMRKEWIAAPKRTSEILKHYQLQAKKSLGQNFLMDPQVLEDMVHVAEVDKQTDVIEIGPGIGALTEFLAERARRVVSFELDQRMLPILEAELGHYENLTIVPQDILKVDLQQEVADYFPDSQRLVVVANLPYYITTPILFHLLEAQLPIEAYALMMQYEVAERLTASSGTKAYGAITVVMDYYGQAEIALKVPHTAFKPQPKVDSAVLYLKARKEHPVELVNPDFFFKWVQACFQQRRKTLWNNLKRFFSGRDQVEERLMRALERCTIDPKIRAEKLDLADFARLEKALNQEGLIPQVSNG</sequence>
<protein>
    <recommendedName>
        <fullName evidence="8">Ribosomal RNA small subunit methyltransferase A</fullName>
        <ecNumber evidence="8">2.1.1.182</ecNumber>
    </recommendedName>
    <alternativeName>
        <fullName evidence="8">16S rRNA (adenine(1518)-N(6)/adenine(1519)-N(6))-dimethyltransferase</fullName>
    </alternativeName>
    <alternativeName>
        <fullName evidence="8">16S rRNA dimethyladenosine transferase</fullName>
    </alternativeName>
    <alternativeName>
        <fullName evidence="8">16S rRNA dimethylase</fullName>
    </alternativeName>
    <alternativeName>
        <fullName evidence="8">S-adenosylmethionine-6-N', N'-adenosyl(rRNA) dimethyltransferase</fullName>
    </alternativeName>
</protein>
<dbReference type="PANTHER" id="PTHR11727">
    <property type="entry name" value="DIMETHYLADENOSINE TRANSFERASE"/>
    <property type="match status" value="1"/>
</dbReference>
<comment type="catalytic activity">
    <reaction evidence="7">
        <text>adenosine(2085) in 23S rRNA + 2 S-adenosyl-L-methionine = N(6)-dimethyladenosine(2085) in 23S rRNA + 2 S-adenosyl-L-homocysteine + 2 H(+)</text>
        <dbReference type="Rhea" id="RHEA:42784"/>
        <dbReference type="Rhea" id="RHEA-COMP:10237"/>
        <dbReference type="Rhea" id="RHEA-COMP:10238"/>
        <dbReference type="ChEBI" id="CHEBI:15378"/>
        <dbReference type="ChEBI" id="CHEBI:57856"/>
        <dbReference type="ChEBI" id="CHEBI:59789"/>
        <dbReference type="ChEBI" id="CHEBI:74411"/>
        <dbReference type="ChEBI" id="CHEBI:74493"/>
        <dbReference type="EC" id="2.1.1.184"/>
    </reaction>
</comment>
<feature type="binding site" evidence="8 9">
    <location>
        <position position="108"/>
    </location>
    <ligand>
        <name>S-adenosyl-L-methionine</name>
        <dbReference type="ChEBI" id="CHEBI:59789"/>
    </ligand>
</feature>